<proteinExistence type="inferred from homology"/>
<dbReference type="PANTHER" id="PTHR11178:SF1">
    <property type="entry name" value="NFU1 IRON-SULFUR CLUSTER SCAFFOLD HOMOLOG, MITOCHONDRIAL"/>
    <property type="match status" value="1"/>
</dbReference>
<dbReference type="PANTHER" id="PTHR11178">
    <property type="entry name" value="IRON-SULFUR CLUSTER SCAFFOLD PROTEIN NFU-RELATED"/>
    <property type="match status" value="1"/>
</dbReference>
<dbReference type="InterPro" id="IPR001075">
    <property type="entry name" value="NIF_FeS_clus_asmbl_NifU_C"/>
</dbReference>
<feature type="domain" description="Rieske" evidence="7">
    <location>
        <begin position="179"/>
        <end position="274"/>
    </location>
</feature>
<name>A0ABN2FWB3_9ACTN</name>
<keyword evidence="9" id="KW-1185">Reference proteome</keyword>
<dbReference type="Gene3D" id="2.102.10.10">
    <property type="entry name" value="Rieske [2Fe-2S] iron-sulphur domain"/>
    <property type="match status" value="1"/>
</dbReference>
<dbReference type="InterPro" id="IPR036922">
    <property type="entry name" value="Rieske_2Fe-2S_sf"/>
</dbReference>
<dbReference type="InterPro" id="IPR017941">
    <property type="entry name" value="Rieske_2Fe-2S"/>
</dbReference>
<reference evidence="8 9" key="1">
    <citation type="journal article" date="2019" name="Int. J. Syst. Evol. Microbiol.">
        <title>The Global Catalogue of Microorganisms (GCM) 10K type strain sequencing project: providing services to taxonomists for standard genome sequencing and annotation.</title>
        <authorList>
            <consortium name="The Broad Institute Genomics Platform"/>
            <consortium name="The Broad Institute Genome Sequencing Center for Infectious Disease"/>
            <person name="Wu L."/>
            <person name="Ma J."/>
        </authorList>
    </citation>
    <scope>NUCLEOTIDE SEQUENCE [LARGE SCALE GENOMIC DNA]</scope>
    <source>
        <strain evidence="8 9">JCM 14306</strain>
    </source>
</reference>
<dbReference type="Pfam" id="PF01106">
    <property type="entry name" value="NifU"/>
    <property type="match status" value="1"/>
</dbReference>
<evidence type="ECO:0000256" key="2">
    <source>
        <dbReference type="ARBA" id="ARBA00022714"/>
    </source>
</evidence>
<dbReference type="SUPFAM" id="SSF50022">
    <property type="entry name" value="ISP domain"/>
    <property type="match status" value="1"/>
</dbReference>
<evidence type="ECO:0000256" key="3">
    <source>
        <dbReference type="ARBA" id="ARBA00022723"/>
    </source>
</evidence>
<protein>
    <submittedName>
        <fullName evidence="8">NifU family protein</fullName>
    </submittedName>
</protein>
<comment type="function">
    <text evidence="6">May be involved in the formation or repair of [Fe-S] clusters present in iron-sulfur proteins.</text>
</comment>
<keyword evidence="2" id="KW-0001">2Fe-2S</keyword>
<evidence type="ECO:0000256" key="5">
    <source>
        <dbReference type="ARBA" id="ARBA00023014"/>
    </source>
</evidence>
<gene>
    <name evidence="8" type="ORF">GCM10009744_63330</name>
</gene>
<dbReference type="EMBL" id="BAAANE010000015">
    <property type="protein sequence ID" value="GAA1660947.1"/>
    <property type="molecule type" value="Genomic_DNA"/>
</dbReference>
<keyword evidence="4" id="KW-0408">Iron</keyword>
<dbReference type="SUPFAM" id="SSF117916">
    <property type="entry name" value="Fe-S cluster assembly (FSCA) domain-like"/>
    <property type="match status" value="1"/>
</dbReference>
<evidence type="ECO:0000259" key="7">
    <source>
        <dbReference type="PROSITE" id="PS51296"/>
    </source>
</evidence>
<comment type="similarity">
    <text evidence="1">Belongs to the NifU family.</text>
</comment>
<evidence type="ECO:0000256" key="6">
    <source>
        <dbReference type="ARBA" id="ARBA00049958"/>
    </source>
</evidence>
<dbReference type="PROSITE" id="PS51296">
    <property type="entry name" value="RIESKE"/>
    <property type="match status" value="1"/>
</dbReference>
<keyword evidence="3" id="KW-0479">Metal-binding</keyword>
<evidence type="ECO:0000313" key="8">
    <source>
        <dbReference type="EMBL" id="GAA1660947.1"/>
    </source>
</evidence>
<evidence type="ECO:0000256" key="4">
    <source>
        <dbReference type="ARBA" id="ARBA00023004"/>
    </source>
</evidence>
<evidence type="ECO:0000313" key="9">
    <source>
        <dbReference type="Proteomes" id="UP001501319"/>
    </source>
</evidence>
<dbReference type="InterPro" id="IPR034904">
    <property type="entry name" value="FSCA_dom_sf"/>
</dbReference>
<dbReference type="Proteomes" id="UP001501319">
    <property type="component" value="Unassembled WGS sequence"/>
</dbReference>
<comment type="caution">
    <text evidence="8">The sequence shown here is derived from an EMBL/GenBank/DDBJ whole genome shotgun (WGS) entry which is preliminary data.</text>
</comment>
<dbReference type="Gene3D" id="3.30.300.130">
    <property type="entry name" value="Fe-S cluster assembly (FSCA)"/>
    <property type="match status" value="1"/>
</dbReference>
<dbReference type="RefSeq" id="WP_344116551.1">
    <property type="nucleotide sequence ID" value="NZ_BAAANE010000015.1"/>
</dbReference>
<organism evidence="8 9">
    <name type="scientific">Kribbella alba</name>
    <dbReference type="NCBI Taxonomy" id="190197"/>
    <lineage>
        <taxon>Bacteria</taxon>
        <taxon>Bacillati</taxon>
        <taxon>Actinomycetota</taxon>
        <taxon>Actinomycetes</taxon>
        <taxon>Propionibacteriales</taxon>
        <taxon>Kribbellaceae</taxon>
        <taxon>Kribbella</taxon>
    </lineage>
</organism>
<keyword evidence="5" id="KW-0411">Iron-sulfur</keyword>
<sequence length="282" mass="30370">MNRRDAQALSERIDVLLDEVQRRAEPEVTDKVEELMRAVLSLHGAGLEQLLARLDETQVRNLLEDDLVAGMLLLHDLHPDDVATRIQGALDSVRPYLGSHAGGIDYLGIDDEGIVHLRLQGSCEGCPGSTATVRLTVENAVLDAAPEAVAVDVEGMVAAKKQTLLTIEPFRASQDTEGWHRLDLATAPGQVQKLVVADLELLVANLAGTFFAYRNNCPTCSSVLQHGRLDGDELTCPRCTAVYDVRLAGRALAPVGAPPLEALPLLPDDTGWKVAVPGRQLA</sequence>
<accession>A0ABN2FWB3</accession>
<evidence type="ECO:0000256" key="1">
    <source>
        <dbReference type="ARBA" id="ARBA00006420"/>
    </source>
</evidence>